<proteinExistence type="predicted"/>
<sequence length="153" mass="16870">MCATDRSMAAECFNISHRTLGLRRTSIPAYLAAVLWPWLIAVSVGPSTGALRTSTSSVHFRLSFKADLDGSYFETMCSPSCNQHGSTCSSAKPPQDFCFMDQRSLVICPKRPTNVRQPVRLRSGLDQLGLLRHTPATWLTTLASHPTLWLNAC</sequence>
<reference evidence="2" key="1">
    <citation type="journal article" date="2021" name="Nat. Commun.">
        <title>Genetic determinants of endophytism in the Arabidopsis root mycobiome.</title>
        <authorList>
            <person name="Mesny F."/>
            <person name="Miyauchi S."/>
            <person name="Thiergart T."/>
            <person name="Pickel B."/>
            <person name="Atanasova L."/>
            <person name="Karlsson M."/>
            <person name="Huettel B."/>
            <person name="Barry K.W."/>
            <person name="Haridas S."/>
            <person name="Chen C."/>
            <person name="Bauer D."/>
            <person name="Andreopoulos W."/>
            <person name="Pangilinan J."/>
            <person name="LaButti K."/>
            <person name="Riley R."/>
            <person name="Lipzen A."/>
            <person name="Clum A."/>
            <person name="Drula E."/>
            <person name="Henrissat B."/>
            <person name="Kohler A."/>
            <person name="Grigoriev I.V."/>
            <person name="Martin F.M."/>
            <person name="Hacquard S."/>
        </authorList>
    </citation>
    <scope>NUCLEOTIDE SEQUENCE</scope>
    <source>
        <strain evidence="2">MPI-SDFR-AT-0120</strain>
    </source>
</reference>
<dbReference type="EMBL" id="JAGMVJ010000010">
    <property type="protein sequence ID" value="KAH7086953.1"/>
    <property type="molecule type" value="Genomic_DNA"/>
</dbReference>
<evidence type="ECO:0000256" key="1">
    <source>
        <dbReference type="SAM" id="Phobius"/>
    </source>
</evidence>
<evidence type="ECO:0000313" key="3">
    <source>
        <dbReference type="Proteomes" id="UP000813461"/>
    </source>
</evidence>
<protein>
    <submittedName>
        <fullName evidence="2">Uncharacterized protein</fullName>
    </submittedName>
</protein>
<dbReference type="AlphaFoldDB" id="A0A8K0VYZ5"/>
<name>A0A8K0VYZ5_9PLEO</name>
<comment type="caution">
    <text evidence="2">The sequence shown here is derived from an EMBL/GenBank/DDBJ whole genome shotgun (WGS) entry which is preliminary data.</text>
</comment>
<keyword evidence="3" id="KW-1185">Reference proteome</keyword>
<dbReference type="Proteomes" id="UP000813461">
    <property type="component" value="Unassembled WGS sequence"/>
</dbReference>
<organism evidence="2 3">
    <name type="scientific">Paraphoma chrysanthemicola</name>
    <dbReference type="NCBI Taxonomy" id="798071"/>
    <lineage>
        <taxon>Eukaryota</taxon>
        <taxon>Fungi</taxon>
        <taxon>Dikarya</taxon>
        <taxon>Ascomycota</taxon>
        <taxon>Pezizomycotina</taxon>
        <taxon>Dothideomycetes</taxon>
        <taxon>Pleosporomycetidae</taxon>
        <taxon>Pleosporales</taxon>
        <taxon>Pleosporineae</taxon>
        <taxon>Phaeosphaeriaceae</taxon>
        <taxon>Paraphoma</taxon>
    </lineage>
</organism>
<keyword evidence="1" id="KW-0812">Transmembrane</keyword>
<evidence type="ECO:0000313" key="2">
    <source>
        <dbReference type="EMBL" id="KAH7086953.1"/>
    </source>
</evidence>
<accession>A0A8K0VYZ5</accession>
<feature type="transmembrane region" description="Helical" evidence="1">
    <location>
        <begin position="27"/>
        <end position="51"/>
    </location>
</feature>
<keyword evidence="1" id="KW-0472">Membrane</keyword>
<gene>
    <name evidence="2" type="ORF">FB567DRAFT_55910</name>
</gene>
<keyword evidence="1" id="KW-1133">Transmembrane helix</keyword>